<evidence type="ECO:0000313" key="17">
    <source>
        <dbReference type="Proteomes" id="UP000677054"/>
    </source>
</evidence>
<keyword evidence="17" id="KW-1185">Reference proteome</keyword>
<evidence type="ECO:0000256" key="14">
    <source>
        <dbReference type="RuleBase" id="RU367043"/>
    </source>
</evidence>
<dbReference type="EMBL" id="LR903536">
    <property type="protein sequence ID" value="CAD7252002.1"/>
    <property type="molecule type" value="Genomic_DNA"/>
</dbReference>
<evidence type="ECO:0000256" key="11">
    <source>
        <dbReference type="ARBA" id="ARBA00023157"/>
    </source>
</evidence>
<dbReference type="GO" id="GO:0015031">
    <property type="term" value="P:protein transport"/>
    <property type="evidence" value="ECO:0007669"/>
    <property type="project" value="UniProtKB-KW"/>
</dbReference>
<evidence type="ECO:0000256" key="2">
    <source>
        <dbReference type="ARBA" id="ARBA00006720"/>
    </source>
</evidence>
<evidence type="ECO:0000256" key="3">
    <source>
        <dbReference type="ARBA" id="ARBA00022448"/>
    </source>
</evidence>
<reference evidence="16" key="1">
    <citation type="submission" date="2020-11" db="EMBL/GenBank/DDBJ databases">
        <authorList>
            <person name="Tran Van P."/>
        </authorList>
    </citation>
    <scope>NUCLEOTIDE SEQUENCE</scope>
</reference>
<accession>A0A7R9FR96</accession>
<protein>
    <recommendedName>
        <fullName evidence="14">Mitochondrial import inner membrane translocase subunit</fullName>
    </recommendedName>
</protein>
<evidence type="ECO:0000256" key="12">
    <source>
        <dbReference type="ARBA" id="ARBA00023186"/>
    </source>
</evidence>
<dbReference type="GO" id="GO:0046872">
    <property type="term" value="F:metal ion binding"/>
    <property type="evidence" value="ECO:0007669"/>
    <property type="project" value="UniProtKB-KW"/>
</dbReference>
<comment type="domain">
    <text evidence="14">The twin CX3C motif contains 4 conserved Cys residues that form 2 disulfide bonds in the mitochondrial intermembrane space.</text>
</comment>
<keyword evidence="5 14" id="KW-0999">Mitochondrion inner membrane</keyword>
<gene>
    <name evidence="16" type="ORF">DSTB1V02_LOCUS11763</name>
</gene>
<comment type="subcellular location">
    <subcellularLocation>
        <location evidence="1 14">Mitochondrion inner membrane</location>
        <topology evidence="1 14">Peripheral membrane protein</topology>
        <orientation evidence="1 14">Intermembrane side</orientation>
    </subcellularLocation>
</comment>
<organism evidence="16">
    <name type="scientific">Darwinula stevensoni</name>
    <dbReference type="NCBI Taxonomy" id="69355"/>
    <lineage>
        <taxon>Eukaryota</taxon>
        <taxon>Metazoa</taxon>
        <taxon>Ecdysozoa</taxon>
        <taxon>Arthropoda</taxon>
        <taxon>Crustacea</taxon>
        <taxon>Oligostraca</taxon>
        <taxon>Ostracoda</taxon>
        <taxon>Podocopa</taxon>
        <taxon>Podocopida</taxon>
        <taxon>Darwinulocopina</taxon>
        <taxon>Darwinuloidea</taxon>
        <taxon>Darwinulidae</taxon>
        <taxon>Darwinula</taxon>
    </lineage>
</organism>
<dbReference type="Pfam" id="PF02953">
    <property type="entry name" value="zf-Tim10_DDP"/>
    <property type="match status" value="1"/>
</dbReference>
<sequence length="134" mass="15455">MRAGIVAAGIGGFVLAKRSIDKKRYENMKHREEVLIYTDQRRMASLPQLDVSKLKIVQDLEIEMMSDMYNKMTTACNKKCIPSKYRDPSLTKGESVCLDRCVAKYLDVHERIGRKLTQLSMQDEELIKQIQAEQ</sequence>
<dbReference type="InterPro" id="IPR031833">
    <property type="entry name" value="DUF4748"/>
</dbReference>
<keyword evidence="3 14" id="KW-0813">Transport</keyword>
<dbReference type="GO" id="GO:0005743">
    <property type="term" value="C:mitochondrial inner membrane"/>
    <property type="evidence" value="ECO:0007669"/>
    <property type="project" value="UniProtKB-SubCell"/>
</dbReference>
<keyword evidence="9 14" id="KW-0496">Mitochondrion</keyword>
<name>A0A7R9FR96_9CRUS</name>
<evidence type="ECO:0000256" key="10">
    <source>
        <dbReference type="ARBA" id="ARBA00023136"/>
    </source>
</evidence>
<evidence type="ECO:0000256" key="5">
    <source>
        <dbReference type="ARBA" id="ARBA00022792"/>
    </source>
</evidence>
<comment type="similarity">
    <text evidence="2 14">Belongs to the small Tim family.</text>
</comment>
<evidence type="ECO:0000259" key="15">
    <source>
        <dbReference type="Pfam" id="PF02953"/>
    </source>
</evidence>
<keyword evidence="8 14" id="KW-0811">Translocation</keyword>
<comment type="function">
    <text evidence="14">Mitochondrial intermembrane chaperone that participates in the import and insertion of some multi-pass transmembrane proteins into the mitochondrial inner membrane. Also required for the transfer of beta-barrel precursors from the TOM complex to the sorting and assembly machinery (SAM complex) of the outer membrane. Acts as a chaperone-like protein that protects the hydrophobic precursors from aggregation and guide them through the mitochondrial intermembrane space.</text>
</comment>
<keyword evidence="7 14" id="KW-0653">Protein transport</keyword>
<proteinExistence type="inferred from homology"/>
<keyword evidence="10" id="KW-0472">Membrane</keyword>
<evidence type="ECO:0000256" key="13">
    <source>
        <dbReference type="ARBA" id="ARBA00025311"/>
    </source>
</evidence>
<dbReference type="InterPro" id="IPR004217">
    <property type="entry name" value="Tim10-like"/>
</dbReference>
<dbReference type="EMBL" id="CAJPEV010004019">
    <property type="protein sequence ID" value="CAG0901002.1"/>
    <property type="molecule type" value="Genomic_DNA"/>
</dbReference>
<dbReference type="SUPFAM" id="SSF144122">
    <property type="entry name" value="Tim10-like"/>
    <property type="match status" value="1"/>
</dbReference>
<dbReference type="PANTHER" id="PTHR11038">
    <property type="entry name" value="MITOCHONDRIAL IMPORT INNER MEMBRANE TRANSLOCASE SUBUNIT TIM10"/>
    <property type="match status" value="1"/>
</dbReference>
<keyword evidence="4" id="KW-0479">Metal-binding</keyword>
<evidence type="ECO:0000256" key="8">
    <source>
        <dbReference type="ARBA" id="ARBA00023010"/>
    </source>
</evidence>
<feature type="non-terminal residue" evidence="16">
    <location>
        <position position="1"/>
    </location>
</feature>
<evidence type="ECO:0000256" key="4">
    <source>
        <dbReference type="ARBA" id="ARBA00022723"/>
    </source>
</evidence>
<comment type="subunit">
    <text evidence="14">Heterohexamer.</text>
</comment>
<evidence type="ECO:0000256" key="6">
    <source>
        <dbReference type="ARBA" id="ARBA00022833"/>
    </source>
</evidence>
<dbReference type="OrthoDB" id="274922at2759"/>
<dbReference type="FunFam" id="1.10.287.810:FF:000002">
    <property type="entry name" value="Mitochondrial import inner membrane translocase subunit tim10"/>
    <property type="match status" value="1"/>
</dbReference>
<evidence type="ECO:0000256" key="9">
    <source>
        <dbReference type="ARBA" id="ARBA00023128"/>
    </source>
</evidence>
<dbReference type="PANTHER" id="PTHR11038:SF16">
    <property type="entry name" value="MITOCHONDRIAL IMPORT INNER MEMBRANE TRANSLOCASE SUBUNIT TIM10"/>
    <property type="match status" value="1"/>
</dbReference>
<dbReference type="InterPro" id="IPR035427">
    <property type="entry name" value="Tim10-like_dom_sf"/>
</dbReference>
<evidence type="ECO:0000256" key="7">
    <source>
        <dbReference type="ARBA" id="ARBA00022927"/>
    </source>
</evidence>
<comment type="function">
    <text evidence="13">Mitochondrial intermembrane chaperone that participates in the import and insertion of multi-pass transmembrane proteins into the mitochondrial inner membrane. May also be required for the transfer of beta-barrel precursors from the TOM complex to the sorting and assembly machinery (SAM complex) of the outer membrane. Acts as a chaperone-like protein that protects the hydrophobic precursors from aggregation and guide them through the mitochondrial intermembrane space.</text>
</comment>
<dbReference type="AlphaFoldDB" id="A0A7R9FR96"/>
<dbReference type="GO" id="GO:0045039">
    <property type="term" value="P:protein insertion into mitochondrial inner membrane"/>
    <property type="evidence" value="ECO:0007669"/>
    <property type="project" value="TreeGrafter"/>
</dbReference>
<feature type="domain" description="Tim10-like" evidence="15">
    <location>
        <begin position="56"/>
        <end position="117"/>
    </location>
</feature>
<dbReference type="Proteomes" id="UP000677054">
    <property type="component" value="Unassembled WGS sequence"/>
</dbReference>
<evidence type="ECO:0000313" key="16">
    <source>
        <dbReference type="EMBL" id="CAD7252002.1"/>
    </source>
</evidence>
<keyword evidence="6" id="KW-0862">Zinc</keyword>
<keyword evidence="11 14" id="KW-1015">Disulfide bond</keyword>
<evidence type="ECO:0000256" key="1">
    <source>
        <dbReference type="ARBA" id="ARBA00004137"/>
    </source>
</evidence>
<dbReference type="Gene3D" id="1.10.287.810">
    <property type="entry name" value="Mitochondrial import inner membrane translocase subunit tim13 like domains"/>
    <property type="match status" value="1"/>
</dbReference>
<dbReference type="Pfam" id="PF15932">
    <property type="entry name" value="DUF4748"/>
    <property type="match status" value="1"/>
</dbReference>
<keyword evidence="12 14" id="KW-0143">Chaperone</keyword>